<gene>
    <name evidence="3" type="ORF">D6D28_10092</name>
</gene>
<feature type="coiled-coil region" evidence="1">
    <location>
        <begin position="87"/>
        <end position="121"/>
    </location>
</feature>
<feature type="non-terminal residue" evidence="3">
    <location>
        <position position="1"/>
    </location>
</feature>
<feature type="region of interest" description="Disordered" evidence="2">
    <location>
        <begin position="48"/>
        <end position="78"/>
    </location>
</feature>
<name>A0A4S8S2V0_AURPU</name>
<sequence length="145" mass="16495">NVCILVPSVHISQHQGCFCLFALASSQQSSRQTLARYPRNLVLTLSSTQTANQTSQTPTKTEQITTMTPKHGTPRDDSTISAFTDLIQKLTDNEKRSKAKIEELQEQMKKTDERLDIVVDELQTCTLLNLRLKRTLAEFVEEHYE</sequence>
<evidence type="ECO:0000256" key="2">
    <source>
        <dbReference type="SAM" id="MobiDB-lite"/>
    </source>
</evidence>
<dbReference type="AlphaFoldDB" id="A0A4S8S2V0"/>
<proteinExistence type="predicted"/>
<accession>A0A4S8S2V0</accession>
<organism evidence="3 4">
    <name type="scientific">Aureobasidium pullulans</name>
    <name type="common">Black yeast</name>
    <name type="synonym">Pullularia pullulans</name>
    <dbReference type="NCBI Taxonomy" id="5580"/>
    <lineage>
        <taxon>Eukaryota</taxon>
        <taxon>Fungi</taxon>
        <taxon>Dikarya</taxon>
        <taxon>Ascomycota</taxon>
        <taxon>Pezizomycotina</taxon>
        <taxon>Dothideomycetes</taxon>
        <taxon>Dothideomycetidae</taxon>
        <taxon>Dothideales</taxon>
        <taxon>Saccotheciaceae</taxon>
        <taxon>Aureobasidium</taxon>
    </lineage>
</organism>
<feature type="compositionally biased region" description="Low complexity" evidence="2">
    <location>
        <begin position="48"/>
        <end position="59"/>
    </location>
</feature>
<keyword evidence="1" id="KW-0175">Coiled coil</keyword>
<evidence type="ECO:0000256" key="1">
    <source>
        <dbReference type="SAM" id="Coils"/>
    </source>
</evidence>
<evidence type="ECO:0000313" key="3">
    <source>
        <dbReference type="EMBL" id="THV64194.1"/>
    </source>
</evidence>
<evidence type="ECO:0000313" key="4">
    <source>
        <dbReference type="Proteomes" id="UP000304951"/>
    </source>
</evidence>
<dbReference type="Proteomes" id="UP000304951">
    <property type="component" value="Unassembled WGS sequence"/>
</dbReference>
<protein>
    <submittedName>
        <fullName evidence="3">Uncharacterized protein</fullName>
    </submittedName>
</protein>
<dbReference type="EMBL" id="QZAF01000912">
    <property type="protein sequence ID" value="THV64194.1"/>
    <property type="molecule type" value="Genomic_DNA"/>
</dbReference>
<comment type="caution">
    <text evidence="3">The sequence shown here is derived from an EMBL/GenBank/DDBJ whole genome shotgun (WGS) entry which is preliminary data.</text>
</comment>
<reference evidence="3 4" key="1">
    <citation type="submission" date="2018-10" db="EMBL/GenBank/DDBJ databases">
        <title>Fifty Aureobasidium pullulans genomes reveal a recombining polyextremotolerant generalist.</title>
        <authorList>
            <person name="Gostincar C."/>
            <person name="Turk M."/>
            <person name="Zajc J."/>
            <person name="Gunde-Cimerman N."/>
        </authorList>
    </citation>
    <scope>NUCLEOTIDE SEQUENCE [LARGE SCALE GENOMIC DNA]</scope>
    <source>
        <strain evidence="3 4">EXF-11900</strain>
    </source>
</reference>